<dbReference type="Pfam" id="PF00400">
    <property type="entry name" value="WD40"/>
    <property type="match status" value="7"/>
</dbReference>
<evidence type="ECO:0000256" key="3">
    <source>
        <dbReference type="PROSITE-ProRule" id="PRU00221"/>
    </source>
</evidence>
<dbReference type="AlphaFoldDB" id="A0A8H3HS34"/>
<evidence type="ECO:0000313" key="4">
    <source>
        <dbReference type="EMBL" id="CAE7069330.1"/>
    </source>
</evidence>
<dbReference type="InterPro" id="IPR001680">
    <property type="entry name" value="WD40_rpt"/>
</dbReference>
<name>A0A8H3HS34_9AGAM</name>
<feature type="repeat" description="WD" evidence="3">
    <location>
        <begin position="603"/>
        <end position="635"/>
    </location>
</feature>
<evidence type="ECO:0000313" key="5">
    <source>
        <dbReference type="Proteomes" id="UP000663827"/>
    </source>
</evidence>
<dbReference type="PANTHER" id="PTHR19879">
    <property type="entry name" value="TRANSCRIPTION INITIATION FACTOR TFIID"/>
    <property type="match status" value="1"/>
</dbReference>
<dbReference type="Proteomes" id="UP000663827">
    <property type="component" value="Unassembled WGS sequence"/>
</dbReference>
<proteinExistence type="predicted"/>
<organism evidence="4 5">
    <name type="scientific">Rhizoctonia solani</name>
    <dbReference type="NCBI Taxonomy" id="456999"/>
    <lineage>
        <taxon>Eukaryota</taxon>
        <taxon>Fungi</taxon>
        <taxon>Dikarya</taxon>
        <taxon>Basidiomycota</taxon>
        <taxon>Agaricomycotina</taxon>
        <taxon>Agaricomycetes</taxon>
        <taxon>Cantharellales</taxon>
        <taxon>Ceratobasidiaceae</taxon>
        <taxon>Rhizoctonia</taxon>
    </lineage>
</organism>
<dbReference type="PROSITE" id="PS50082">
    <property type="entry name" value="WD_REPEATS_2"/>
    <property type="match status" value="4"/>
</dbReference>
<dbReference type="EMBL" id="CAJNJQ010000301">
    <property type="protein sequence ID" value="CAE7069330.1"/>
    <property type="molecule type" value="Genomic_DNA"/>
</dbReference>
<protein>
    <recommendedName>
        <fullName evidence="6">Vegetative incompatibility protein HET-E-1</fullName>
    </recommendedName>
</protein>
<dbReference type="Gene3D" id="2.130.10.10">
    <property type="entry name" value="YVTN repeat-like/Quinoprotein amine dehydrogenase"/>
    <property type="match status" value="4"/>
</dbReference>
<dbReference type="InterPro" id="IPR015943">
    <property type="entry name" value="WD40/YVTN_repeat-like_dom_sf"/>
</dbReference>
<reference evidence="4" key="1">
    <citation type="submission" date="2021-01" db="EMBL/GenBank/DDBJ databases">
        <authorList>
            <person name="Kaushik A."/>
        </authorList>
    </citation>
    <scope>NUCLEOTIDE SEQUENCE</scope>
    <source>
        <strain evidence="4">AG5</strain>
    </source>
</reference>
<dbReference type="SMART" id="SM00320">
    <property type="entry name" value="WD40"/>
    <property type="match status" value="9"/>
</dbReference>
<feature type="repeat" description="WD" evidence="3">
    <location>
        <begin position="558"/>
        <end position="590"/>
    </location>
</feature>
<evidence type="ECO:0008006" key="6">
    <source>
        <dbReference type="Google" id="ProtNLM"/>
    </source>
</evidence>
<dbReference type="PANTHER" id="PTHR19879:SF9">
    <property type="entry name" value="TRANSCRIPTION INITIATION FACTOR TFIID SUBUNIT 5"/>
    <property type="match status" value="1"/>
</dbReference>
<dbReference type="SUPFAM" id="SSF50978">
    <property type="entry name" value="WD40 repeat-like"/>
    <property type="match status" value="2"/>
</dbReference>
<keyword evidence="2" id="KW-0677">Repeat</keyword>
<dbReference type="InterPro" id="IPR036322">
    <property type="entry name" value="WD40_repeat_dom_sf"/>
</dbReference>
<feature type="repeat" description="WD" evidence="3">
    <location>
        <begin position="783"/>
        <end position="817"/>
    </location>
</feature>
<dbReference type="InterPro" id="IPR020472">
    <property type="entry name" value="WD40_PAC1"/>
</dbReference>
<dbReference type="PROSITE" id="PS50294">
    <property type="entry name" value="WD_REPEATS_REGION"/>
    <property type="match status" value="3"/>
</dbReference>
<dbReference type="CDD" id="cd00200">
    <property type="entry name" value="WD40"/>
    <property type="match status" value="2"/>
</dbReference>
<evidence type="ECO:0000256" key="2">
    <source>
        <dbReference type="ARBA" id="ARBA00022737"/>
    </source>
</evidence>
<evidence type="ECO:0000256" key="1">
    <source>
        <dbReference type="ARBA" id="ARBA00022574"/>
    </source>
</evidence>
<accession>A0A8H3HS34</accession>
<dbReference type="PRINTS" id="PR00320">
    <property type="entry name" value="GPROTEINBRPT"/>
</dbReference>
<gene>
    <name evidence="4" type="ORF">RDB_LOCUS14194</name>
</gene>
<feature type="repeat" description="WD" evidence="3">
    <location>
        <begin position="646"/>
        <end position="687"/>
    </location>
</feature>
<sequence>MDPSSVSPSKQINRPTIPIIVEPVETGPIVMQLLSGQGISSGCEPTTTDVQLNPVSNDLAESSSRESTAIISTILDDAYARPDPADLSPEPALLTNAPSNQSQVQRSMNVAWDGLGGSLRFLKDSPSVFPQLSSAVASLLSCLDGLEAAVQYRQDFENLATELTALSESLKEHKDVSLSMLASGSTTSVAMAIEEQTIAIKEELVRHYRQVQSYFRQLQVDERKHEHMEHCERALSERVMHALHPLRSVLHQSEETGLLSTLHASFPDFMFSNERSGTYFYDVVEHSQLLARRFLLVMKEQLRFNICNLDSSFIPDEEVEDIQERISANISPTLAYACRYWASHLALAYHSDTLLGLLNEFLCHRLLFWMEVLSLKREMPMGVEGLLKVQQWLMHAVPSPSELVLCVDEARSFVTSFAVSPTSQSTPHIYISSLPFFPHSSSVYGHYGKRSRGLLELKGSLMEAREAEPLVAWKCGFRILSLALSPDGTRIAVGCSNTMVRIISMCDGPTVLEPLQGHTESVDSVEFSPDGGRVVSLSRRGIIVWNAYNGTLITGPFMVRHVGFMLTISFSPDGNRLVSGGQDCVVRVWDACDGTPLFEFDPLASHRGRIRCAKFSPNGSLIATPCADHTIQLWNSLDGTLVGLPFEGHTSFVDCLTFTPDGTRLLSGSDDKTVRIWNQSDGSLATSLLEGHRGSVQSVAVSLDCKRVASSSFYDLHVWNIDDGTLVAGPFPGSSDLNTLAYSPDGTRLIYSSRDRVVVRVVRDGLFPPPPPPRPPPDVMIGIKCVSFQPDGTHFLTSNRSKALRIWNTTDGSFITSQHKAEPIPSPFSTLSPDGSCKASTQASETGTLQIISMTDGSLVAGPFQVEPDSLATLPFSRNNIAIIMGSPDGTIQVCDLQSGNTVVGSFVAHHKRVSSISESPDCSLLVSHSDYEMAIRVWNIVAPALDIPFSSTSIDPASGHSFAVVYDGWGIREDG</sequence>
<keyword evidence="1 3" id="KW-0853">WD repeat</keyword>
<comment type="caution">
    <text evidence="4">The sequence shown here is derived from an EMBL/GenBank/DDBJ whole genome shotgun (WGS) entry which is preliminary data.</text>
</comment>